<gene>
    <name evidence="1" type="ORF">EV662_101301</name>
</gene>
<proteinExistence type="predicted"/>
<comment type="caution">
    <text evidence="1">The sequence shown here is derived from an EMBL/GenBank/DDBJ whole genome shotgun (WGS) entry which is preliminary data.</text>
</comment>
<name>A0A4R2Q6A0_9RHOB</name>
<dbReference type="Proteomes" id="UP000294835">
    <property type="component" value="Unassembled WGS sequence"/>
</dbReference>
<protein>
    <submittedName>
        <fullName evidence="1">Uncharacterized protein</fullName>
    </submittedName>
</protein>
<dbReference type="EMBL" id="SLXP01000001">
    <property type="protein sequence ID" value="TCP44210.1"/>
    <property type="molecule type" value="Genomic_DNA"/>
</dbReference>
<reference evidence="1 2" key="1">
    <citation type="submission" date="2019-03" db="EMBL/GenBank/DDBJ databases">
        <title>Genomic Encyclopedia of Type Strains, Phase IV (KMG-IV): sequencing the most valuable type-strain genomes for metagenomic binning, comparative biology and taxonomic classification.</title>
        <authorList>
            <person name="Goeker M."/>
        </authorList>
    </citation>
    <scope>NUCLEOTIDE SEQUENCE [LARGE SCALE GENOMIC DNA]</scope>
    <source>
        <strain evidence="1 2">DSM 18063</strain>
    </source>
</reference>
<dbReference type="AlphaFoldDB" id="A0A4R2Q6A0"/>
<accession>A0A4R2Q6A0</accession>
<dbReference type="OrthoDB" id="7857540at2"/>
<organism evidence="1 2">
    <name type="scientific">Rhodovulum marinum</name>
    <dbReference type="NCBI Taxonomy" id="320662"/>
    <lineage>
        <taxon>Bacteria</taxon>
        <taxon>Pseudomonadati</taxon>
        <taxon>Pseudomonadota</taxon>
        <taxon>Alphaproteobacteria</taxon>
        <taxon>Rhodobacterales</taxon>
        <taxon>Paracoccaceae</taxon>
        <taxon>Rhodovulum</taxon>
    </lineage>
</organism>
<sequence>MNIRHERPDPALAFLVQAPLLLHTSADQSHAVRGWSPEGFEPPEDWPAETPPCATLSIPFQGVFVSFEVALAQDGPGGFVRFQGLSGRETQVLDLFHGAILRGEMAPVDGILKALDKPVDLVPMTRTEHDAARPPARAIPRALRAGAVAALYGAAAVFLWGALWSPAWERMNSIPLQAGRIEAMEPPRAAPAAAGAARTGPALVASGWIDGAHATDIYLGMAARLRVNVDGALVVLPARVTAIRAEAAAEGPARPGYTIRVAADAAAVADGPALALRLRPGGAAAIAVSTPILPDLRKAAGGLCGRVLGRTCGAAGGLDRVPAALPVVPEPPGPHPRDPGRARAVAPDTAPAADLLVAYDPLDLAIGPLPDGD</sequence>
<keyword evidence="2" id="KW-1185">Reference proteome</keyword>
<evidence type="ECO:0000313" key="1">
    <source>
        <dbReference type="EMBL" id="TCP44210.1"/>
    </source>
</evidence>
<evidence type="ECO:0000313" key="2">
    <source>
        <dbReference type="Proteomes" id="UP000294835"/>
    </source>
</evidence>
<dbReference type="RefSeq" id="WP_132460352.1">
    <property type="nucleotide sequence ID" value="NZ_SLXP01000001.1"/>
</dbReference>